<feature type="transmembrane region" description="Helical" evidence="1">
    <location>
        <begin position="21"/>
        <end position="44"/>
    </location>
</feature>
<dbReference type="Pfam" id="PF02517">
    <property type="entry name" value="Rce1-like"/>
    <property type="match status" value="1"/>
</dbReference>
<feature type="transmembrane region" description="Helical" evidence="1">
    <location>
        <begin position="95"/>
        <end position="113"/>
    </location>
</feature>
<feature type="transmembrane region" description="Helical" evidence="1">
    <location>
        <begin position="64"/>
        <end position="83"/>
    </location>
</feature>
<comment type="caution">
    <text evidence="3">The sequence shown here is derived from an EMBL/GenBank/DDBJ whole genome shotgun (WGS) entry which is preliminary data.</text>
</comment>
<keyword evidence="3" id="KW-0645">Protease</keyword>
<dbReference type="AlphaFoldDB" id="A0A7X9X9U1"/>
<dbReference type="InterPro" id="IPR003675">
    <property type="entry name" value="Rce1/LyrA-like_dom"/>
</dbReference>
<reference evidence="3 4" key="1">
    <citation type="submission" date="2020-04" db="EMBL/GenBank/DDBJ databases">
        <title>Flammeovirga sp. SR4, a novel species isolated from seawater.</title>
        <authorList>
            <person name="Wang X."/>
        </authorList>
    </citation>
    <scope>NUCLEOTIDE SEQUENCE [LARGE SCALE GENOMIC DNA]</scope>
    <source>
        <strain evidence="3 4">ATCC 23126</strain>
    </source>
</reference>
<keyword evidence="1" id="KW-0812">Transmembrane</keyword>
<name>A0A7X9X9U1_9BACT</name>
<dbReference type="GO" id="GO:0008237">
    <property type="term" value="F:metallopeptidase activity"/>
    <property type="evidence" value="ECO:0007669"/>
    <property type="project" value="UniProtKB-KW"/>
</dbReference>
<accession>A0A7X9X9U1</accession>
<gene>
    <name evidence="3" type="ORF">HHU12_13805</name>
</gene>
<feature type="transmembrane region" description="Helical" evidence="1">
    <location>
        <begin position="185"/>
        <end position="203"/>
    </location>
</feature>
<evidence type="ECO:0000256" key="1">
    <source>
        <dbReference type="SAM" id="Phobius"/>
    </source>
</evidence>
<dbReference type="GO" id="GO:0006508">
    <property type="term" value="P:proteolysis"/>
    <property type="evidence" value="ECO:0007669"/>
    <property type="project" value="UniProtKB-KW"/>
</dbReference>
<feature type="transmembrane region" description="Helical" evidence="1">
    <location>
        <begin position="158"/>
        <end position="179"/>
    </location>
</feature>
<keyword evidence="1" id="KW-1133">Transmembrane helix</keyword>
<organism evidence="3 4">
    <name type="scientific">Flammeovirga aprica JL-4</name>
    <dbReference type="NCBI Taxonomy" id="694437"/>
    <lineage>
        <taxon>Bacteria</taxon>
        <taxon>Pseudomonadati</taxon>
        <taxon>Bacteroidota</taxon>
        <taxon>Cytophagia</taxon>
        <taxon>Cytophagales</taxon>
        <taxon>Flammeovirgaceae</taxon>
        <taxon>Flammeovirga</taxon>
    </lineage>
</organism>
<evidence type="ECO:0000259" key="2">
    <source>
        <dbReference type="Pfam" id="PF02517"/>
    </source>
</evidence>
<sequence length="232" mass="26963">MLQLKLLFTPKQKPLFLLLRLWVLVLIIDIMSLVMKFLFIHLIASYDESLIPADEHSQNVRQAIQSYGFLFVIYLSSIQAPILEEMIFRLPLKFNKYYLPTSIALYPILFELLSKTKFWNGEFPIQKVLIILSIAVLLFLVTFLLLQQSSIQNKIKEYLKNYSLLFVIASSYLFAILHADNVFNPINIILTLPQFIAGIYLGIIRLTYGMRYAITVHILSNLTVIVIPYLWV</sequence>
<keyword evidence="4" id="KW-1185">Reference proteome</keyword>
<dbReference type="GO" id="GO:0004175">
    <property type="term" value="F:endopeptidase activity"/>
    <property type="evidence" value="ECO:0007669"/>
    <property type="project" value="UniProtKB-ARBA"/>
</dbReference>
<dbReference type="GO" id="GO:0080120">
    <property type="term" value="P:CAAX-box protein maturation"/>
    <property type="evidence" value="ECO:0007669"/>
    <property type="project" value="UniProtKB-ARBA"/>
</dbReference>
<proteinExistence type="predicted"/>
<dbReference type="Proteomes" id="UP000576082">
    <property type="component" value="Unassembled WGS sequence"/>
</dbReference>
<keyword evidence="3" id="KW-0378">Hydrolase</keyword>
<feature type="domain" description="CAAX prenyl protease 2/Lysostaphin resistance protein A-like" evidence="2">
    <location>
        <begin position="69"/>
        <end position="222"/>
    </location>
</feature>
<feature type="transmembrane region" description="Helical" evidence="1">
    <location>
        <begin position="210"/>
        <end position="231"/>
    </location>
</feature>
<evidence type="ECO:0000313" key="3">
    <source>
        <dbReference type="EMBL" id="NME69044.1"/>
    </source>
</evidence>
<keyword evidence="3" id="KW-0482">Metalloprotease</keyword>
<feature type="transmembrane region" description="Helical" evidence="1">
    <location>
        <begin position="125"/>
        <end position="146"/>
    </location>
</feature>
<dbReference type="RefSeq" id="WP_169657331.1">
    <property type="nucleotide sequence ID" value="NZ_JABANE010000033.1"/>
</dbReference>
<protein>
    <submittedName>
        <fullName evidence="3">CPBP family intramembrane metalloprotease</fullName>
    </submittedName>
</protein>
<keyword evidence="1" id="KW-0472">Membrane</keyword>
<evidence type="ECO:0000313" key="4">
    <source>
        <dbReference type="Proteomes" id="UP000576082"/>
    </source>
</evidence>
<dbReference type="EMBL" id="JABANE010000033">
    <property type="protein sequence ID" value="NME69044.1"/>
    <property type="molecule type" value="Genomic_DNA"/>
</dbReference>